<dbReference type="Gene3D" id="3.40.50.1240">
    <property type="entry name" value="Phosphoglycerate mutase-like"/>
    <property type="match status" value="1"/>
</dbReference>
<dbReference type="Pfam" id="PF00300">
    <property type="entry name" value="His_Phos_1"/>
    <property type="match status" value="1"/>
</dbReference>
<sequence>MPSATVHLLRHGEVFNPEGVLYGRLPNFHLSDRGVAMAVLAAEYFQSLAGRGAVFAVLRASPLTRAQETAQPTASALGLAIGTDQRLIEAGNDFEGLKMSPAELLKPIHWPKLVNPFRPSWGESYRAQVDRMRLAVDDARRAAVERAGDGAQAILVSHQLPIWVSRLSAERRRLFHDPRRRDCSLASVTSLEFDGERLSGVGYHEPAAGLLPGATATAGA</sequence>
<keyword evidence="2" id="KW-1185">Reference proteome</keyword>
<dbReference type="EMBL" id="JAVDQF010000001">
    <property type="protein sequence ID" value="MDR6270197.1"/>
    <property type="molecule type" value="Genomic_DNA"/>
</dbReference>
<protein>
    <submittedName>
        <fullName evidence="1">Broad specificity phosphatase PhoE</fullName>
    </submittedName>
</protein>
<comment type="caution">
    <text evidence="1">The sequence shown here is derived from an EMBL/GenBank/DDBJ whole genome shotgun (WGS) entry which is preliminary data.</text>
</comment>
<proteinExistence type="predicted"/>
<organism evidence="1 2">
    <name type="scientific">Arthrobacter russicus</name>
    <dbReference type="NCBI Taxonomy" id="172040"/>
    <lineage>
        <taxon>Bacteria</taxon>
        <taxon>Bacillati</taxon>
        <taxon>Actinomycetota</taxon>
        <taxon>Actinomycetes</taxon>
        <taxon>Micrococcales</taxon>
        <taxon>Micrococcaceae</taxon>
        <taxon>Arthrobacter</taxon>
    </lineage>
</organism>
<gene>
    <name evidence="1" type="ORF">JOE69_002435</name>
</gene>
<dbReference type="InterPro" id="IPR013078">
    <property type="entry name" value="His_Pase_superF_clade-1"/>
</dbReference>
<dbReference type="SMART" id="SM00855">
    <property type="entry name" value="PGAM"/>
    <property type="match status" value="1"/>
</dbReference>
<evidence type="ECO:0000313" key="2">
    <source>
        <dbReference type="Proteomes" id="UP001185069"/>
    </source>
</evidence>
<dbReference type="SUPFAM" id="SSF53254">
    <property type="entry name" value="Phosphoglycerate mutase-like"/>
    <property type="match status" value="1"/>
</dbReference>
<reference evidence="1 2" key="1">
    <citation type="submission" date="2023-07" db="EMBL/GenBank/DDBJ databases">
        <title>Sequencing the genomes of 1000 actinobacteria strains.</title>
        <authorList>
            <person name="Klenk H.-P."/>
        </authorList>
    </citation>
    <scope>NUCLEOTIDE SEQUENCE [LARGE SCALE GENOMIC DNA]</scope>
    <source>
        <strain evidence="1 2">DSM 14555</strain>
    </source>
</reference>
<evidence type="ECO:0000313" key="1">
    <source>
        <dbReference type="EMBL" id="MDR6270197.1"/>
    </source>
</evidence>
<dbReference type="RefSeq" id="WP_309799098.1">
    <property type="nucleotide sequence ID" value="NZ_BAAAHY010000005.1"/>
</dbReference>
<accession>A0ABU1JFN7</accession>
<dbReference type="CDD" id="cd07067">
    <property type="entry name" value="HP_PGM_like"/>
    <property type="match status" value="1"/>
</dbReference>
<name>A0ABU1JFN7_9MICC</name>
<dbReference type="InterPro" id="IPR029033">
    <property type="entry name" value="His_PPase_superfam"/>
</dbReference>
<dbReference type="Proteomes" id="UP001185069">
    <property type="component" value="Unassembled WGS sequence"/>
</dbReference>